<reference evidence="2" key="2">
    <citation type="journal article" date="2017" name="Genome Announc.">
        <title>Draft genome sequence of Paludibacter jiangxiensis NM7(T), a propionate-producing fermentative bacterium.</title>
        <authorList>
            <person name="Qiu Y.-L."/>
            <person name="Tourlousse D.M."/>
            <person name="Matsuura N."/>
            <person name="Ohashi A."/>
            <person name="Sekiguchi Y."/>
        </authorList>
    </citation>
    <scope>NUCLEOTIDE SEQUENCE [LARGE SCALE GENOMIC DNA]</scope>
    <source>
        <strain evidence="2">NM7</strain>
    </source>
</reference>
<evidence type="ECO:0000313" key="1">
    <source>
        <dbReference type="EMBL" id="GAT62537.1"/>
    </source>
</evidence>
<gene>
    <name evidence="1" type="ORF">PJIAN_296</name>
</gene>
<comment type="caution">
    <text evidence="1">The sequence shown here is derived from an EMBL/GenBank/DDBJ whole genome shotgun (WGS) entry which is preliminary data.</text>
</comment>
<proteinExistence type="predicted"/>
<dbReference type="EMBL" id="BDCR01000002">
    <property type="protein sequence ID" value="GAT62537.1"/>
    <property type="molecule type" value="Genomic_DNA"/>
</dbReference>
<organism evidence="1 2">
    <name type="scientific">Paludibacter jiangxiensis</name>
    <dbReference type="NCBI Taxonomy" id="681398"/>
    <lineage>
        <taxon>Bacteria</taxon>
        <taxon>Pseudomonadati</taxon>
        <taxon>Bacteroidota</taxon>
        <taxon>Bacteroidia</taxon>
        <taxon>Bacteroidales</taxon>
        <taxon>Paludibacteraceae</taxon>
        <taxon>Paludibacter</taxon>
    </lineage>
</organism>
<dbReference type="Proteomes" id="UP000076586">
    <property type="component" value="Unassembled WGS sequence"/>
</dbReference>
<evidence type="ECO:0000313" key="2">
    <source>
        <dbReference type="Proteomes" id="UP000076586"/>
    </source>
</evidence>
<protein>
    <submittedName>
        <fullName evidence="1">Uncharacterized protein</fullName>
    </submittedName>
</protein>
<name>A0A161LEA8_9BACT</name>
<sequence>MGIWRFAGAFAVAQRQSELKISEANAGAKPAKYTSASQWT</sequence>
<reference evidence="2" key="1">
    <citation type="submission" date="2016-04" db="EMBL/GenBank/DDBJ databases">
        <title>Draft genome sequence of Paludibacter jiangxiensis strain NM7.</title>
        <authorList>
            <person name="Qiu Y."/>
            <person name="Matsuura N."/>
            <person name="Ohashi A."/>
            <person name="Tourlousse M.D."/>
            <person name="Sekiguchi Y."/>
        </authorList>
    </citation>
    <scope>NUCLEOTIDE SEQUENCE [LARGE SCALE GENOMIC DNA]</scope>
    <source>
        <strain evidence="2">NM7</strain>
    </source>
</reference>
<keyword evidence="2" id="KW-1185">Reference proteome</keyword>
<dbReference type="AlphaFoldDB" id="A0A161LEA8"/>
<accession>A0A161LEA8</accession>